<protein>
    <submittedName>
        <fullName evidence="1">(salmon louse) hypothetical protein</fullName>
    </submittedName>
</protein>
<dbReference type="SUPFAM" id="SSF57716">
    <property type="entry name" value="Glucocorticoid receptor-like (DNA-binding domain)"/>
    <property type="match status" value="1"/>
</dbReference>
<keyword evidence="2" id="KW-1185">Reference proteome</keyword>
<organism evidence="1 2">
    <name type="scientific">Lepeophtheirus salmonis</name>
    <name type="common">Salmon louse</name>
    <name type="synonym">Caligus salmonis</name>
    <dbReference type="NCBI Taxonomy" id="72036"/>
    <lineage>
        <taxon>Eukaryota</taxon>
        <taxon>Metazoa</taxon>
        <taxon>Ecdysozoa</taxon>
        <taxon>Arthropoda</taxon>
        <taxon>Crustacea</taxon>
        <taxon>Multicrustacea</taxon>
        <taxon>Hexanauplia</taxon>
        <taxon>Copepoda</taxon>
        <taxon>Siphonostomatoida</taxon>
        <taxon>Caligidae</taxon>
        <taxon>Lepeophtheirus</taxon>
    </lineage>
</organism>
<dbReference type="AlphaFoldDB" id="A0A7R8CZJ4"/>
<dbReference type="Proteomes" id="UP000675881">
    <property type="component" value="Chromosome 5"/>
</dbReference>
<dbReference type="EMBL" id="HG994584">
    <property type="protein sequence ID" value="CAF2935067.1"/>
    <property type="molecule type" value="Genomic_DNA"/>
</dbReference>
<gene>
    <name evidence="1" type="ORF">LSAA_10455</name>
</gene>
<sequence length="103" mass="12083">MVNYCSVPGCKGVGGSRYPKEPTLQVKWRVAINRINLKPHNLWASSLHSILYHEHLRKEDYDLPGRNMTEIPADKVFNDRRIASKLVHVQRVIGYWKVYRNPR</sequence>
<proteinExistence type="predicted"/>
<reference evidence="1" key="1">
    <citation type="submission" date="2021-02" db="EMBL/GenBank/DDBJ databases">
        <authorList>
            <person name="Bekaert M."/>
        </authorList>
    </citation>
    <scope>NUCLEOTIDE SEQUENCE</scope>
    <source>
        <strain evidence="1">IoA-00</strain>
    </source>
</reference>
<evidence type="ECO:0000313" key="1">
    <source>
        <dbReference type="EMBL" id="CAF2935067.1"/>
    </source>
</evidence>
<evidence type="ECO:0000313" key="2">
    <source>
        <dbReference type="Proteomes" id="UP000675881"/>
    </source>
</evidence>
<accession>A0A7R8CZJ4</accession>
<name>A0A7R8CZJ4_LEPSM</name>